<dbReference type="EMBL" id="VUOD01000010">
    <property type="protein sequence ID" value="KAA2284109.1"/>
    <property type="molecule type" value="Genomic_DNA"/>
</dbReference>
<dbReference type="SUPFAM" id="SSF48371">
    <property type="entry name" value="ARM repeat"/>
    <property type="match status" value="1"/>
</dbReference>
<proteinExistence type="predicted"/>
<dbReference type="Gene3D" id="1.25.40.290">
    <property type="entry name" value="ARM repeat domains"/>
    <property type="match status" value="1"/>
</dbReference>
<sequence>MAEPFKNLINAELVRACGEHLQRVWRRFDRAGFEALALPGLTGLEMKARAMRIADALEATLPEDFDHAAGLIEAALAPPATGDEMEFRITADGLAGWIGWPLGEFIARRGQAHPERALRALRELTQRFTSEFAVRPFLVNHFDLTLAQLRHWSGDPNPHVRRWTSEGTRPRLPWGLRIRSLVADPSPTLPLLRALQDDPSAYVRRSVANHLNDIAKDHPDLVADWLQRYLPGASPERLALLRHASRSLIKQGQPRVLAAWGLGRPFRGEARLSVTPARLALGGSLRLRAELVSAAARSQSLLVDYVVHHVKANGSSSPKVFKGWRLELGPHERRRLEKTHPLKPITTRVYHSGRHRIELQVNGRVVAEAAFLLKA</sequence>
<dbReference type="RefSeq" id="WP_149861250.1">
    <property type="nucleotide sequence ID" value="NZ_VUOD01000010.1"/>
</dbReference>
<reference evidence="1 2" key="2">
    <citation type="submission" date="2019-09" db="EMBL/GenBank/DDBJ databases">
        <authorList>
            <person name="Mazur A."/>
        </authorList>
    </citation>
    <scope>NUCLEOTIDE SEQUENCE [LARGE SCALE GENOMIC DNA]</scope>
    <source>
        <strain evidence="1 2">3729k</strain>
    </source>
</reference>
<evidence type="ECO:0000313" key="2">
    <source>
        <dbReference type="Proteomes" id="UP000322165"/>
    </source>
</evidence>
<organism evidence="1 2">
    <name type="scientific">Arenimonas fontis</name>
    <dbReference type="NCBI Taxonomy" id="2608255"/>
    <lineage>
        <taxon>Bacteria</taxon>
        <taxon>Pseudomonadati</taxon>
        <taxon>Pseudomonadota</taxon>
        <taxon>Gammaproteobacteria</taxon>
        <taxon>Lysobacterales</taxon>
        <taxon>Lysobacteraceae</taxon>
        <taxon>Arenimonas</taxon>
    </lineage>
</organism>
<gene>
    <name evidence="1" type="ORF">F0415_10875</name>
</gene>
<dbReference type="AlphaFoldDB" id="A0A5B2Z810"/>
<dbReference type="InterPro" id="IPR014825">
    <property type="entry name" value="DNA_alkylation"/>
</dbReference>
<accession>A0A5B2Z810</accession>
<evidence type="ECO:0000313" key="1">
    <source>
        <dbReference type="EMBL" id="KAA2284109.1"/>
    </source>
</evidence>
<keyword evidence="2" id="KW-1185">Reference proteome</keyword>
<comment type="caution">
    <text evidence="1">The sequence shown here is derived from an EMBL/GenBank/DDBJ whole genome shotgun (WGS) entry which is preliminary data.</text>
</comment>
<dbReference type="InterPro" id="IPR016024">
    <property type="entry name" value="ARM-type_fold"/>
</dbReference>
<reference evidence="1 2" key="1">
    <citation type="submission" date="2019-09" db="EMBL/GenBank/DDBJ databases">
        <title>Arenimonas chukotkensis sp. nov., a bacterium isolated from Chukotka hot spring, Arctic region, Russia.</title>
        <authorList>
            <person name="Zayulina K.S."/>
            <person name="Prokofeva M.I."/>
            <person name="Elcheninov A.G."/>
            <person name="Novikov A."/>
            <person name="Kochetkova T.V."/>
            <person name="Kublanov I.V."/>
        </authorList>
    </citation>
    <scope>NUCLEOTIDE SEQUENCE [LARGE SCALE GENOMIC DNA]</scope>
    <source>
        <strain evidence="1 2">3729k</strain>
    </source>
</reference>
<dbReference type="Proteomes" id="UP000322165">
    <property type="component" value="Unassembled WGS sequence"/>
</dbReference>
<name>A0A5B2Z810_9GAMM</name>
<dbReference type="Pfam" id="PF08713">
    <property type="entry name" value="DNA_alkylation"/>
    <property type="match status" value="1"/>
</dbReference>
<protein>
    <submittedName>
        <fullName evidence="1">DNA alkylation repair protein</fullName>
    </submittedName>
</protein>